<sequence>MNKATDLGLMQRASVGNNEVHLSHPQFADDIIFFLKPTIESLFNLKWLLRCYELSSGLKINFHKTCIVRVSKYVRNDPSWATALKCRSATLPLTYLGLPLGARPRLKDFWNPIVRKVEDRLALWKRRFLSKGGRLVLIKSVLGSIPTYYMSVFKMPVGVAQKLETLQRNFLWGDGIEKRKLHAVDWISVCKSKAKGGLGIGRMIDKNEGLLAKWVWRFGREESPLWKKVLRAKYVVKGSEVLWNWQSNVAASFFVKTVANLFKLETKSAILIKEGFKVVIGCGDKAYFWNDIKVGERPLKEVFSRMRKSSGTICYLSWEALRFVTRSRIPYAWKFSSNGLFSVRSFRMRLDELDNEDQWLTRSLLHGFCPPKVEVFAWQLLRNRVLVRESFGLREKAEIIRCLRTSVHESNMAEIKAIQKACALCVSNSSLIRRKIEVISDSKVAVSWVNNGGFGNINHIDTIYDIRSNLAILAATVVSFASRDSNHMADRLVKMGSSKMGDFVLWGGCLVL</sequence>
<dbReference type="Proteomes" id="UP001281410">
    <property type="component" value="Unassembled WGS sequence"/>
</dbReference>
<comment type="caution">
    <text evidence="2">The sequence shown here is derived from an EMBL/GenBank/DDBJ whole genome shotgun (WGS) entry which is preliminary data.</text>
</comment>
<accession>A0AAE0EHZ0</accession>
<dbReference type="PANTHER" id="PTHR33116:SF75">
    <property type="entry name" value="RIBONUCLEASE H PROTEIN"/>
    <property type="match status" value="1"/>
</dbReference>
<dbReference type="SUPFAM" id="SSF53098">
    <property type="entry name" value="Ribonuclease H-like"/>
    <property type="match status" value="1"/>
</dbReference>
<reference evidence="2" key="1">
    <citation type="journal article" date="2023" name="Plant J.">
        <title>Genome sequences and population genomics provide insights into the demographic history, inbreeding, and mutation load of two 'living fossil' tree species of Dipteronia.</title>
        <authorList>
            <person name="Feng Y."/>
            <person name="Comes H.P."/>
            <person name="Chen J."/>
            <person name="Zhu S."/>
            <person name="Lu R."/>
            <person name="Zhang X."/>
            <person name="Li P."/>
            <person name="Qiu J."/>
            <person name="Olsen K.M."/>
            <person name="Qiu Y."/>
        </authorList>
    </citation>
    <scope>NUCLEOTIDE SEQUENCE</scope>
    <source>
        <strain evidence="2">NBL</strain>
    </source>
</reference>
<evidence type="ECO:0000313" key="2">
    <source>
        <dbReference type="EMBL" id="KAK3229133.1"/>
    </source>
</evidence>
<dbReference type="CDD" id="cd06222">
    <property type="entry name" value="RNase_H_like"/>
    <property type="match status" value="1"/>
</dbReference>
<dbReference type="InterPro" id="IPR012337">
    <property type="entry name" value="RNaseH-like_sf"/>
</dbReference>
<evidence type="ECO:0000259" key="1">
    <source>
        <dbReference type="Pfam" id="PF13456"/>
    </source>
</evidence>
<proteinExistence type="predicted"/>
<gene>
    <name evidence="2" type="ORF">Dsin_001014</name>
</gene>
<dbReference type="GO" id="GO:0003676">
    <property type="term" value="F:nucleic acid binding"/>
    <property type="evidence" value="ECO:0007669"/>
    <property type="project" value="InterPro"/>
</dbReference>
<dbReference type="Pfam" id="PF13456">
    <property type="entry name" value="RVT_3"/>
    <property type="match status" value="1"/>
</dbReference>
<keyword evidence="3" id="KW-1185">Reference proteome</keyword>
<feature type="domain" description="RNase H type-1" evidence="1">
    <location>
        <begin position="407"/>
        <end position="495"/>
    </location>
</feature>
<dbReference type="EMBL" id="JANJYJ010000001">
    <property type="protein sequence ID" value="KAK3229133.1"/>
    <property type="molecule type" value="Genomic_DNA"/>
</dbReference>
<dbReference type="Gene3D" id="3.30.420.10">
    <property type="entry name" value="Ribonuclease H-like superfamily/Ribonuclease H"/>
    <property type="match status" value="1"/>
</dbReference>
<evidence type="ECO:0000313" key="3">
    <source>
        <dbReference type="Proteomes" id="UP001281410"/>
    </source>
</evidence>
<dbReference type="InterPro" id="IPR044730">
    <property type="entry name" value="RNase_H-like_dom_plant"/>
</dbReference>
<dbReference type="GO" id="GO:0004523">
    <property type="term" value="F:RNA-DNA hybrid ribonuclease activity"/>
    <property type="evidence" value="ECO:0007669"/>
    <property type="project" value="InterPro"/>
</dbReference>
<protein>
    <recommendedName>
        <fullName evidence="1">RNase H type-1 domain-containing protein</fullName>
    </recommendedName>
</protein>
<name>A0AAE0EHZ0_9ROSI</name>
<dbReference type="InterPro" id="IPR036397">
    <property type="entry name" value="RNaseH_sf"/>
</dbReference>
<dbReference type="InterPro" id="IPR002156">
    <property type="entry name" value="RNaseH_domain"/>
</dbReference>
<dbReference type="PANTHER" id="PTHR33116">
    <property type="entry name" value="REVERSE TRANSCRIPTASE ZINC-BINDING DOMAIN-CONTAINING PROTEIN-RELATED-RELATED"/>
    <property type="match status" value="1"/>
</dbReference>
<dbReference type="AlphaFoldDB" id="A0AAE0EHZ0"/>
<organism evidence="2 3">
    <name type="scientific">Dipteronia sinensis</name>
    <dbReference type="NCBI Taxonomy" id="43782"/>
    <lineage>
        <taxon>Eukaryota</taxon>
        <taxon>Viridiplantae</taxon>
        <taxon>Streptophyta</taxon>
        <taxon>Embryophyta</taxon>
        <taxon>Tracheophyta</taxon>
        <taxon>Spermatophyta</taxon>
        <taxon>Magnoliopsida</taxon>
        <taxon>eudicotyledons</taxon>
        <taxon>Gunneridae</taxon>
        <taxon>Pentapetalae</taxon>
        <taxon>rosids</taxon>
        <taxon>malvids</taxon>
        <taxon>Sapindales</taxon>
        <taxon>Sapindaceae</taxon>
        <taxon>Hippocastanoideae</taxon>
        <taxon>Acereae</taxon>
        <taxon>Dipteronia</taxon>
    </lineage>
</organism>